<comment type="caution">
    <text evidence="1">The sequence shown here is derived from an EMBL/GenBank/DDBJ whole genome shotgun (WGS) entry which is preliminary data.</text>
</comment>
<evidence type="ECO:0000313" key="1">
    <source>
        <dbReference type="EMBL" id="ORY68798.1"/>
    </source>
</evidence>
<protein>
    <submittedName>
        <fullName evidence="1">Uncharacterized protein</fullName>
    </submittedName>
</protein>
<sequence>MGTWEARRRLFASMFVTLSELSDYKLCLLHFLRPLLSLPASPLHGFPISTLPAVQRGQPTSILGGCSQSMTGYGARSGSFSPGPRTSNATWLYGLWSDVGGRWSRPVHCLHSRHAYIYDVYRYPPSTLPLGSFRIMGHGTTFMMRAHNYASPSWS</sequence>
<dbReference type="EMBL" id="MCFJ01000003">
    <property type="protein sequence ID" value="ORY68798.1"/>
    <property type="molecule type" value="Genomic_DNA"/>
</dbReference>
<gene>
    <name evidence="1" type="ORF">BCR38DRAFT_139025</name>
</gene>
<reference evidence="1 2" key="1">
    <citation type="submission" date="2016-07" db="EMBL/GenBank/DDBJ databases">
        <title>Pervasive Adenine N6-methylation of Active Genes in Fungi.</title>
        <authorList>
            <consortium name="DOE Joint Genome Institute"/>
            <person name="Mondo S.J."/>
            <person name="Dannebaum R.O."/>
            <person name="Kuo R.C."/>
            <person name="Labutti K."/>
            <person name="Haridas S."/>
            <person name="Kuo A."/>
            <person name="Salamov A."/>
            <person name="Ahrendt S.R."/>
            <person name="Lipzen A."/>
            <person name="Sullivan W."/>
            <person name="Andreopoulos W.B."/>
            <person name="Clum A."/>
            <person name="Lindquist E."/>
            <person name="Daum C."/>
            <person name="Ramamoorthy G.K."/>
            <person name="Gryganskyi A."/>
            <person name="Culley D."/>
            <person name="Magnuson J.K."/>
            <person name="James T.Y."/>
            <person name="O'Malley M.A."/>
            <person name="Stajich J.E."/>
            <person name="Spatafora J.W."/>
            <person name="Visel A."/>
            <person name="Grigoriev I.V."/>
        </authorList>
    </citation>
    <scope>NUCLEOTIDE SEQUENCE [LARGE SCALE GENOMIC DNA]</scope>
    <source>
        <strain evidence="1 2">CBS 129021</strain>
    </source>
</reference>
<keyword evidence="2" id="KW-1185">Reference proteome</keyword>
<dbReference type="InParanoid" id="A0A1Y2EB61"/>
<dbReference type="RefSeq" id="XP_040719085.1">
    <property type="nucleotide sequence ID" value="XM_040853620.1"/>
</dbReference>
<dbReference type="Proteomes" id="UP000193689">
    <property type="component" value="Unassembled WGS sequence"/>
</dbReference>
<proteinExistence type="predicted"/>
<name>A0A1Y2EB61_9PEZI</name>
<organism evidence="1 2">
    <name type="scientific">Pseudomassariella vexata</name>
    <dbReference type="NCBI Taxonomy" id="1141098"/>
    <lineage>
        <taxon>Eukaryota</taxon>
        <taxon>Fungi</taxon>
        <taxon>Dikarya</taxon>
        <taxon>Ascomycota</taxon>
        <taxon>Pezizomycotina</taxon>
        <taxon>Sordariomycetes</taxon>
        <taxon>Xylariomycetidae</taxon>
        <taxon>Amphisphaeriales</taxon>
        <taxon>Pseudomassariaceae</taxon>
        <taxon>Pseudomassariella</taxon>
    </lineage>
</organism>
<dbReference type="GeneID" id="63769832"/>
<dbReference type="AlphaFoldDB" id="A0A1Y2EB61"/>
<accession>A0A1Y2EB61</accession>
<evidence type="ECO:0000313" key="2">
    <source>
        <dbReference type="Proteomes" id="UP000193689"/>
    </source>
</evidence>